<feature type="compositionally biased region" description="Polar residues" evidence="1">
    <location>
        <begin position="13"/>
        <end position="23"/>
    </location>
</feature>
<organism evidence="2 3">
    <name type="scientific">Mucuna pruriens</name>
    <name type="common">Velvet bean</name>
    <name type="synonym">Dolichos pruriens</name>
    <dbReference type="NCBI Taxonomy" id="157652"/>
    <lineage>
        <taxon>Eukaryota</taxon>
        <taxon>Viridiplantae</taxon>
        <taxon>Streptophyta</taxon>
        <taxon>Embryophyta</taxon>
        <taxon>Tracheophyta</taxon>
        <taxon>Spermatophyta</taxon>
        <taxon>Magnoliopsida</taxon>
        <taxon>eudicotyledons</taxon>
        <taxon>Gunneridae</taxon>
        <taxon>Pentapetalae</taxon>
        <taxon>rosids</taxon>
        <taxon>fabids</taxon>
        <taxon>Fabales</taxon>
        <taxon>Fabaceae</taxon>
        <taxon>Papilionoideae</taxon>
        <taxon>50 kb inversion clade</taxon>
        <taxon>NPAAA clade</taxon>
        <taxon>indigoferoid/millettioid clade</taxon>
        <taxon>Phaseoleae</taxon>
        <taxon>Mucuna</taxon>
    </lineage>
</organism>
<feature type="region of interest" description="Disordered" evidence="1">
    <location>
        <begin position="1"/>
        <end position="39"/>
    </location>
</feature>
<evidence type="ECO:0000313" key="2">
    <source>
        <dbReference type="EMBL" id="RDY06260.1"/>
    </source>
</evidence>
<sequence>MLPDQDFLEIKNNPISPTDNQTLRNEEPDQPNELGEGRSAKAEALADIEWWIDKEKPKFEARMKDLESVNLRYGIEGREVWIGKQMPPNLRVKLIELLKEYTDIFAWSYQDMLGLDRKIVEHKLPLLLGSTPIRQQLRRMRPKVALKIKEEIESNGTRGSWR</sequence>
<reference evidence="2" key="1">
    <citation type="submission" date="2018-05" db="EMBL/GenBank/DDBJ databases">
        <title>Draft genome of Mucuna pruriens seed.</title>
        <authorList>
            <person name="Nnadi N.E."/>
            <person name="Vos R."/>
            <person name="Hasami M.H."/>
            <person name="Devisetty U.K."/>
            <person name="Aguiy J.C."/>
        </authorList>
    </citation>
    <scope>NUCLEOTIDE SEQUENCE [LARGE SCALE GENOMIC DNA]</scope>
    <source>
        <strain evidence="2">JCA_2017</strain>
    </source>
</reference>
<dbReference type="Proteomes" id="UP000257109">
    <property type="component" value="Unassembled WGS sequence"/>
</dbReference>
<feature type="non-terminal residue" evidence="2">
    <location>
        <position position="1"/>
    </location>
</feature>
<dbReference type="AlphaFoldDB" id="A0A371HTZ9"/>
<evidence type="ECO:0000256" key="1">
    <source>
        <dbReference type="SAM" id="MobiDB-lite"/>
    </source>
</evidence>
<proteinExistence type="predicted"/>
<evidence type="ECO:0000313" key="3">
    <source>
        <dbReference type="Proteomes" id="UP000257109"/>
    </source>
</evidence>
<dbReference type="EMBL" id="QJKJ01001717">
    <property type="protein sequence ID" value="RDY06260.1"/>
    <property type="molecule type" value="Genomic_DNA"/>
</dbReference>
<name>A0A371HTZ9_MUCPR</name>
<comment type="caution">
    <text evidence="2">The sequence shown here is derived from an EMBL/GenBank/DDBJ whole genome shotgun (WGS) entry which is preliminary data.</text>
</comment>
<protein>
    <submittedName>
        <fullName evidence="2">Uncharacterized protein</fullName>
    </submittedName>
</protein>
<gene>
    <name evidence="2" type="ORF">CR513_09785</name>
</gene>
<accession>A0A371HTZ9</accession>
<keyword evidence="3" id="KW-1185">Reference proteome</keyword>
<dbReference type="OrthoDB" id="1937476at2759"/>